<feature type="domain" description="Cyclin-D1-binding protein 1-like C-terminal" evidence="8">
    <location>
        <begin position="208"/>
        <end position="315"/>
    </location>
</feature>
<comment type="similarity">
    <text evidence="3">Belongs to the CCNDBP1 family.</text>
</comment>
<keyword evidence="6" id="KW-0131">Cell cycle</keyword>
<dbReference type="Pfam" id="PF13324">
    <property type="entry name" value="GCIP_N"/>
    <property type="match status" value="1"/>
</dbReference>
<name>A0A8H5M4V6_9AGAR</name>
<dbReference type="Proteomes" id="UP000565441">
    <property type="component" value="Unassembled WGS sequence"/>
</dbReference>
<sequence length="372" mass="40785">MTSPQQLVIASLNVALETCSAALHVTPTVEHHSDSPDLSVLRNDFTSILSLLHGSTTKLSLALNPASPTYSASLTPLKDISEQISAVSHCVRLLDHNHGLSLNQEFTSVANDVIQSVRSLLQTFLDIETSGNRTSTGKAGDKYMIRIGTVHEIINNARSGLSKDNLASVQKKLAQDHDSLEDGLQEVGEMVTDHGSAIESADGDGWDDDGWGELGMDSRRRMDSDELERAKKVHAILRLSTLLHKRIMKDILSPPPHYPSKLPSTTVQNLDSLPRQSSALLVASDDLVSTLYTPQNPSNVLTELASFTEVINNLRSTLLLLLQEPTLVEHIEAMTLQGTSVPLKDPKKWFESCFVQIQKAMENLESTLNIDR</sequence>
<dbReference type="OrthoDB" id="41588at2759"/>
<organism evidence="9 10">
    <name type="scientific">Tricholomella constricta</name>
    <dbReference type="NCBI Taxonomy" id="117010"/>
    <lineage>
        <taxon>Eukaryota</taxon>
        <taxon>Fungi</taxon>
        <taxon>Dikarya</taxon>
        <taxon>Basidiomycota</taxon>
        <taxon>Agaricomycotina</taxon>
        <taxon>Agaricomycetes</taxon>
        <taxon>Agaricomycetidae</taxon>
        <taxon>Agaricales</taxon>
        <taxon>Tricholomatineae</taxon>
        <taxon>Lyophyllaceae</taxon>
        <taxon>Tricholomella</taxon>
    </lineage>
</organism>
<accession>A0A8H5M4V6</accession>
<dbReference type="GO" id="GO:0005634">
    <property type="term" value="C:nucleus"/>
    <property type="evidence" value="ECO:0007669"/>
    <property type="project" value="UniProtKB-SubCell"/>
</dbReference>
<protein>
    <submittedName>
        <fullName evidence="9">Uncharacterized protein</fullName>
    </submittedName>
</protein>
<evidence type="ECO:0000256" key="4">
    <source>
        <dbReference type="ARBA" id="ARBA00022490"/>
    </source>
</evidence>
<evidence type="ECO:0000256" key="1">
    <source>
        <dbReference type="ARBA" id="ARBA00004123"/>
    </source>
</evidence>
<reference evidence="9 10" key="1">
    <citation type="journal article" date="2020" name="ISME J.">
        <title>Uncovering the hidden diversity of litter-decomposition mechanisms in mushroom-forming fungi.</title>
        <authorList>
            <person name="Floudas D."/>
            <person name="Bentzer J."/>
            <person name="Ahren D."/>
            <person name="Johansson T."/>
            <person name="Persson P."/>
            <person name="Tunlid A."/>
        </authorList>
    </citation>
    <scope>NUCLEOTIDE SEQUENCE [LARGE SCALE GENOMIC DNA]</scope>
    <source>
        <strain evidence="9 10">CBS 661.87</strain>
    </source>
</reference>
<evidence type="ECO:0000259" key="8">
    <source>
        <dbReference type="Pfam" id="PF20936"/>
    </source>
</evidence>
<proteinExistence type="inferred from homology"/>
<comment type="subcellular location">
    <subcellularLocation>
        <location evidence="2">Cytoplasm</location>
    </subcellularLocation>
    <subcellularLocation>
        <location evidence="1">Nucleus</location>
    </subcellularLocation>
</comment>
<keyword evidence="5" id="KW-0539">Nucleus</keyword>
<dbReference type="Gene3D" id="1.20.1410.10">
    <property type="entry name" value="I/LWEQ domain"/>
    <property type="match status" value="1"/>
</dbReference>
<dbReference type="InterPro" id="IPR049318">
    <property type="entry name" value="GCIP_C"/>
</dbReference>
<dbReference type="InterPro" id="IPR026907">
    <property type="entry name" value="GCIP-like"/>
</dbReference>
<evidence type="ECO:0000256" key="5">
    <source>
        <dbReference type="ARBA" id="ARBA00023242"/>
    </source>
</evidence>
<evidence type="ECO:0000256" key="3">
    <source>
        <dbReference type="ARBA" id="ARBA00008940"/>
    </source>
</evidence>
<dbReference type="EMBL" id="JAACJP010000012">
    <property type="protein sequence ID" value="KAF5380978.1"/>
    <property type="molecule type" value="Genomic_DNA"/>
</dbReference>
<dbReference type="PANTHER" id="PTHR15492:SF1">
    <property type="entry name" value="CYCLIN-D1-BINDING PROTEIN 1"/>
    <property type="match status" value="1"/>
</dbReference>
<dbReference type="Gene3D" id="1.20.1420.10">
    <property type="entry name" value="Talin, central domain"/>
    <property type="match status" value="1"/>
</dbReference>
<dbReference type="Pfam" id="PF20936">
    <property type="entry name" value="GCIP_C"/>
    <property type="match status" value="1"/>
</dbReference>
<dbReference type="InterPro" id="IPR049317">
    <property type="entry name" value="GCIP-like_N"/>
</dbReference>
<evidence type="ECO:0000259" key="7">
    <source>
        <dbReference type="Pfam" id="PF13324"/>
    </source>
</evidence>
<dbReference type="PANTHER" id="PTHR15492">
    <property type="entry name" value="CYCLIN D1-BINDING PROTEIN 1"/>
    <property type="match status" value="1"/>
</dbReference>
<evidence type="ECO:0000313" key="9">
    <source>
        <dbReference type="EMBL" id="KAF5380978.1"/>
    </source>
</evidence>
<dbReference type="GO" id="GO:0005737">
    <property type="term" value="C:cytoplasm"/>
    <property type="evidence" value="ECO:0007669"/>
    <property type="project" value="UniProtKB-SubCell"/>
</dbReference>
<gene>
    <name evidence="9" type="ORF">D9615_003953</name>
</gene>
<evidence type="ECO:0000313" key="10">
    <source>
        <dbReference type="Proteomes" id="UP000565441"/>
    </source>
</evidence>
<keyword evidence="10" id="KW-1185">Reference proteome</keyword>
<dbReference type="AlphaFoldDB" id="A0A8H5M4V6"/>
<feature type="domain" description="Cyclin-D1-binding protein 1-like N-terminal" evidence="7">
    <location>
        <begin position="47"/>
        <end position="192"/>
    </location>
</feature>
<comment type="caution">
    <text evidence="9">The sequence shown here is derived from an EMBL/GenBank/DDBJ whole genome shotgun (WGS) entry which is preliminary data.</text>
</comment>
<keyword evidence="4" id="KW-0963">Cytoplasm</keyword>
<evidence type="ECO:0000256" key="2">
    <source>
        <dbReference type="ARBA" id="ARBA00004496"/>
    </source>
</evidence>
<evidence type="ECO:0000256" key="6">
    <source>
        <dbReference type="ARBA" id="ARBA00023306"/>
    </source>
</evidence>